<evidence type="ECO:0000256" key="1">
    <source>
        <dbReference type="SAM" id="Phobius"/>
    </source>
</evidence>
<dbReference type="EMBL" id="CAXLJM020000107">
    <property type="protein sequence ID" value="CAL8135050.1"/>
    <property type="molecule type" value="Genomic_DNA"/>
</dbReference>
<accession>A0ABP1RTB3</accession>
<keyword evidence="1" id="KW-0812">Transmembrane</keyword>
<dbReference type="Proteomes" id="UP001642540">
    <property type="component" value="Unassembled WGS sequence"/>
</dbReference>
<evidence type="ECO:0000313" key="3">
    <source>
        <dbReference type="Proteomes" id="UP001642540"/>
    </source>
</evidence>
<proteinExistence type="predicted"/>
<name>A0ABP1RTB3_9HEXA</name>
<keyword evidence="3" id="KW-1185">Reference proteome</keyword>
<keyword evidence="1" id="KW-0472">Membrane</keyword>
<keyword evidence="1" id="KW-1133">Transmembrane helix</keyword>
<evidence type="ECO:0008006" key="4">
    <source>
        <dbReference type="Google" id="ProtNLM"/>
    </source>
</evidence>
<evidence type="ECO:0000313" key="2">
    <source>
        <dbReference type="EMBL" id="CAL8135050.1"/>
    </source>
</evidence>
<protein>
    <recommendedName>
        <fullName evidence="4">Gustatory receptor</fullName>
    </recommendedName>
</protein>
<feature type="transmembrane region" description="Helical" evidence="1">
    <location>
        <begin position="24"/>
        <end position="46"/>
    </location>
</feature>
<reference evidence="2 3" key="1">
    <citation type="submission" date="2024-08" db="EMBL/GenBank/DDBJ databases">
        <authorList>
            <person name="Cucini C."/>
            <person name="Frati F."/>
        </authorList>
    </citation>
    <scope>NUCLEOTIDE SEQUENCE [LARGE SCALE GENOMIC DNA]</scope>
</reference>
<gene>
    <name evidence="2" type="ORF">ODALV1_LOCUS25806</name>
</gene>
<sequence length="353" mass="41238">MIRTMASYFKYIDENQVGLVDVPSFVFCLDFLIAYIPIYLVDVLLINLPFNCDLVKLLDIIDRTMCRAPKIVLHTKNYVKISFQKLNQRWRMTSLSWKILIVNLCIDVSITYKYIDNAYDTLKDEPMLSLYGILEWDNPVLDFTCWLVEAWLFIVCDFSWSFLFTFPPMLSCYLAECLDIMASQKNSHHQTPMNTWTHLKKEYTALKLAYEGLTGSHWSVVLLFFYITSGIQQCSVAYYIFQALKEDEGLNSTMRVDLIDLMQTTTRLLLGLIGLSQLDKAVDNLWDVMTNRLDRWHIHNSSRNRKEMRAIEKEFKSMRRFAIRIGPSKCCKDLPLSGMSVYLDYIVAAAMWP</sequence>
<comment type="caution">
    <text evidence="2">The sequence shown here is derived from an EMBL/GenBank/DDBJ whole genome shotgun (WGS) entry which is preliminary data.</text>
</comment>
<organism evidence="2 3">
    <name type="scientific">Orchesella dallaii</name>
    <dbReference type="NCBI Taxonomy" id="48710"/>
    <lineage>
        <taxon>Eukaryota</taxon>
        <taxon>Metazoa</taxon>
        <taxon>Ecdysozoa</taxon>
        <taxon>Arthropoda</taxon>
        <taxon>Hexapoda</taxon>
        <taxon>Collembola</taxon>
        <taxon>Entomobryomorpha</taxon>
        <taxon>Entomobryoidea</taxon>
        <taxon>Orchesellidae</taxon>
        <taxon>Orchesellinae</taxon>
        <taxon>Orchesella</taxon>
    </lineage>
</organism>